<evidence type="ECO:0000313" key="2">
    <source>
        <dbReference type="EMBL" id="CQR70343.1"/>
    </source>
</evidence>
<accession>A0A0U1KTX3</accession>
<dbReference type="Proteomes" id="UP000049855">
    <property type="component" value="Unassembled WGS sequence"/>
</dbReference>
<organism evidence="2 3">
    <name type="scientific">Sporomusa ovata</name>
    <dbReference type="NCBI Taxonomy" id="2378"/>
    <lineage>
        <taxon>Bacteria</taxon>
        <taxon>Bacillati</taxon>
        <taxon>Bacillota</taxon>
        <taxon>Negativicutes</taxon>
        <taxon>Selenomonadales</taxon>
        <taxon>Sporomusaceae</taxon>
        <taxon>Sporomusa</taxon>
    </lineage>
</organism>
<evidence type="ECO:0000256" key="1">
    <source>
        <dbReference type="SAM" id="Phobius"/>
    </source>
</evidence>
<sequence length="466" mass="48681">MGSIIALVVGIVVLLWMIIKTKIQAFPALIFTSILVGLLAGLSTTDTMKAVSGGFGGTLGSIGIVIGFGCIMGKFLEKSGAAKKMALTILRMVGVKNVDVALGLSGLLVGIPVFCDSGFVILSELAKEFSRITKRSMVGLGGMLGMGLYITHFLVPPTPGPLAVAGFFKVDLGIMILSGILLSIPIFLISIAYFRYVEKQFPVLIPERSLEDLGISGEQKQTLENIIAKHKSMEELTGKDFKEIASSEQLPGTMLSFAPIVIPVLLILANTVASALKIGGTAGSVIGILGNPIVAVFIAVLLSVYGLCATLTREEAQKIMERSLADAGLIILVTGAGGALGNVIRVTNIGDIIAKGIVDLSIPVILVPLLLGALLRIPQGSGTVAMITGGSILAPMLSTLGLEPVIAALCLCSTSMFISYPNDSYFWVVTRFSGMDVKTSLKSWSVGSAIIPVCASIILIVVNAFL</sequence>
<dbReference type="PANTHER" id="PTHR30354">
    <property type="entry name" value="GNT FAMILY GLUCONATE TRANSPORTER"/>
    <property type="match status" value="1"/>
</dbReference>
<dbReference type="Pfam" id="PF02447">
    <property type="entry name" value="GntP_permease"/>
    <property type="match status" value="1"/>
</dbReference>
<name>A0A0U1KTX3_9FIRM</name>
<feature type="transmembrane region" description="Helical" evidence="1">
    <location>
        <begin position="54"/>
        <end position="76"/>
    </location>
</feature>
<dbReference type="PIRSF" id="PIRSF002746">
    <property type="entry name" value="Gluconate_transporter"/>
    <property type="match status" value="1"/>
</dbReference>
<keyword evidence="3" id="KW-1185">Reference proteome</keyword>
<dbReference type="RefSeq" id="WP_021169081.1">
    <property type="nucleotide sequence ID" value="NZ_CTRP01000003.1"/>
</dbReference>
<keyword evidence="1" id="KW-0472">Membrane</keyword>
<feature type="transmembrane region" description="Helical" evidence="1">
    <location>
        <begin position="25"/>
        <end position="42"/>
    </location>
</feature>
<keyword evidence="1" id="KW-1133">Transmembrane helix</keyword>
<feature type="transmembrane region" description="Helical" evidence="1">
    <location>
        <begin position="137"/>
        <end position="155"/>
    </location>
</feature>
<feature type="transmembrane region" description="Helical" evidence="1">
    <location>
        <begin position="356"/>
        <end position="375"/>
    </location>
</feature>
<reference evidence="3" key="1">
    <citation type="submission" date="2015-03" db="EMBL/GenBank/DDBJ databases">
        <authorList>
            <person name="Nijsse Bart"/>
        </authorList>
    </citation>
    <scope>NUCLEOTIDE SEQUENCE [LARGE SCALE GENOMIC DNA]</scope>
</reference>
<gene>
    <name evidence="2" type="ORF">SpAn4DRAFT_1312</name>
</gene>
<feature type="transmembrane region" description="Helical" evidence="1">
    <location>
        <begin position="252"/>
        <end position="273"/>
    </location>
</feature>
<evidence type="ECO:0000313" key="3">
    <source>
        <dbReference type="Proteomes" id="UP000049855"/>
    </source>
</evidence>
<feature type="transmembrane region" description="Helical" evidence="1">
    <location>
        <begin position="175"/>
        <end position="194"/>
    </location>
</feature>
<feature type="transmembrane region" description="Helical" evidence="1">
    <location>
        <begin position="444"/>
        <end position="465"/>
    </location>
</feature>
<dbReference type="AlphaFoldDB" id="A0A0U1KTX3"/>
<dbReference type="InterPro" id="IPR003474">
    <property type="entry name" value="Glcn_transporter"/>
</dbReference>
<keyword evidence="1" id="KW-0812">Transmembrane</keyword>
<protein>
    <submittedName>
        <fullName evidence="2">Gluconate permease</fullName>
    </submittedName>
</protein>
<dbReference type="GO" id="GO:0005886">
    <property type="term" value="C:plasma membrane"/>
    <property type="evidence" value="ECO:0007669"/>
    <property type="project" value="TreeGrafter"/>
</dbReference>
<dbReference type="GO" id="GO:0015128">
    <property type="term" value="F:gluconate transmembrane transporter activity"/>
    <property type="evidence" value="ECO:0007669"/>
    <property type="project" value="InterPro"/>
</dbReference>
<proteinExistence type="predicted"/>
<dbReference type="EMBL" id="CTRP01000003">
    <property type="protein sequence ID" value="CQR70343.1"/>
    <property type="molecule type" value="Genomic_DNA"/>
</dbReference>
<feature type="transmembrane region" description="Helical" evidence="1">
    <location>
        <begin position="293"/>
        <end position="312"/>
    </location>
</feature>
<dbReference type="PANTHER" id="PTHR30354:SF11">
    <property type="entry name" value="PERMEASE"/>
    <property type="match status" value="1"/>
</dbReference>
<feature type="transmembrane region" description="Helical" evidence="1">
    <location>
        <begin position="324"/>
        <end position="344"/>
    </location>
</feature>
<feature type="transmembrane region" description="Helical" evidence="1">
    <location>
        <begin position="396"/>
        <end position="418"/>
    </location>
</feature>
<feature type="transmembrane region" description="Helical" evidence="1">
    <location>
        <begin position="100"/>
        <end position="125"/>
    </location>
</feature>